<evidence type="ECO:0000313" key="7">
    <source>
        <dbReference type="Proteomes" id="UP000601768"/>
    </source>
</evidence>
<reference evidence="6" key="1">
    <citation type="journal article" date="2018" name="Int. J. Syst. Evol. Microbiol.">
        <title>Neptunicella marina gen. nov., sp. nov., isolated from surface seawater.</title>
        <authorList>
            <person name="Liu X."/>
            <person name="Lai Q."/>
            <person name="Du Y."/>
            <person name="Zhang X."/>
            <person name="Liu Z."/>
            <person name="Sun F."/>
            <person name="Shao Z."/>
        </authorList>
    </citation>
    <scope>NUCLEOTIDE SEQUENCE</scope>
    <source>
        <strain evidence="6">S27-2</strain>
    </source>
</reference>
<dbReference type="AlphaFoldDB" id="A0A8J6M1C9"/>
<name>A0A8J6M1C9_9ALTE</name>
<dbReference type="PROSITE" id="PS00170">
    <property type="entry name" value="CSA_PPIASE_1"/>
    <property type="match status" value="1"/>
</dbReference>
<evidence type="ECO:0000259" key="5">
    <source>
        <dbReference type="PROSITE" id="PS50072"/>
    </source>
</evidence>
<evidence type="ECO:0000256" key="1">
    <source>
        <dbReference type="ARBA" id="ARBA00007365"/>
    </source>
</evidence>
<organism evidence="6 7">
    <name type="scientific">Neptunicella marina</name>
    <dbReference type="NCBI Taxonomy" id="2125989"/>
    <lineage>
        <taxon>Bacteria</taxon>
        <taxon>Pseudomonadati</taxon>
        <taxon>Pseudomonadota</taxon>
        <taxon>Gammaproteobacteria</taxon>
        <taxon>Alteromonadales</taxon>
        <taxon>Alteromonadaceae</taxon>
        <taxon>Neptunicella</taxon>
    </lineage>
</organism>
<sequence>MFMRTLFCALLLICTNTWAKEDGSDIQPDNLFPRVKLETSMGNIVIELDRYKSPLTANNFLRYVVKKSYDDTIFHRIVPDFVVQGGGYDKDFNEQPKFGNIFNESGNGNKNAIYTVAMARQNDPHSANRQFFFNLKDNDSLNPGKDWGYAVFAVVVDGMDVIDKMAEVETHYDAELGWNDVPVKPVFLKTARLLPQQ</sequence>
<comment type="caution">
    <text evidence="6">The sequence shown here is derived from an EMBL/GenBank/DDBJ whole genome shotgun (WGS) entry which is preliminary data.</text>
</comment>
<dbReference type="SUPFAM" id="SSF50891">
    <property type="entry name" value="Cyclophilin-like"/>
    <property type="match status" value="1"/>
</dbReference>
<dbReference type="InterPro" id="IPR029000">
    <property type="entry name" value="Cyclophilin-like_dom_sf"/>
</dbReference>
<dbReference type="GO" id="GO:0003755">
    <property type="term" value="F:peptidyl-prolyl cis-trans isomerase activity"/>
    <property type="evidence" value="ECO:0007669"/>
    <property type="project" value="UniProtKB-UniRule"/>
</dbReference>
<feature type="chain" id="PRO_5035336909" description="Peptidyl-prolyl cis-trans isomerase" evidence="4">
    <location>
        <begin position="20"/>
        <end position="197"/>
    </location>
</feature>
<gene>
    <name evidence="6" type="ORF">H8B19_05885</name>
</gene>
<evidence type="ECO:0000256" key="2">
    <source>
        <dbReference type="ARBA" id="ARBA00023110"/>
    </source>
</evidence>
<dbReference type="GO" id="GO:0006457">
    <property type="term" value="P:protein folding"/>
    <property type="evidence" value="ECO:0007669"/>
    <property type="project" value="InterPro"/>
</dbReference>
<comment type="similarity">
    <text evidence="1 4">Belongs to the cyclophilin-type PPIase family.</text>
</comment>
<accession>A0A8J6M1C9</accession>
<dbReference type="EC" id="5.2.1.8" evidence="4"/>
<dbReference type="PANTHER" id="PTHR43246">
    <property type="entry name" value="PEPTIDYL-PROLYL CIS-TRANS ISOMERASE CYP38, CHLOROPLASTIC"/>
    <property type="match status" value="1"/>
</dbReference>
<dbReference type="Pfam" id="PF00160">
    <property type="entry name" value="Pro_isomerase"/>
    <property type="match status" value="1"/>
</dbReference>
<reference evidence="6" key="2">
    <citation type="submission" date="2020-08" db="EMBL/GenBank/DDBJ databases">
        <authorList>
            <person name="Lai Q."/>
        </authorList>
    </citation>
    <scope>NUCLEOTIDE SEQUENCE</scope>
    <source>
        <strain evidence="6">S27-2</strain>
    </source>
</reference>
<keyword evidence="2 4" id="KW-0697">Rotamase</keyword>
<dbReference type="InterPro" id="IPR020892">
    <property type="entry name" value="Cyclophilin-type_PPIase_CS"/>
</dbReference>
<dbReference type="EMBL" id="JACNEP010000003">
    <property type="protein sequence ID" value="MBC3765398.1"/>
    <property type="molecule type" value="Genomic_DNA"/>
</dbReference>
<keyword evidence="4" id="KW-0732">Signal</keyword>
<proteinExistence type="inferred from homology"/>
<dbReference type="PROSITE" id="PS50072">
    <property type="entry name" value="CSA_PPIASE_2"/>
    <property type="match status" value="1"/>
</dbReference>
<evidence type="ECO:0000256" key="3">
    <source>
        <dbReference type="ARBA" id="ARBA00023235"/>
    </source>
</evidence>
<dbReference type="InterPro" id="IPR002130">
    <property type="entry name" value="Cyclophilin-type_PPIase_dom"/>
</dbReference>
<evidence type="ECO:0000313" key="6">
    <source>
        <dbReference type="EMBL" id="MBC3765398.1"/>
    </source>
</evidence>
<keyword evidence="7" id="KW-1185">Reference proteome</keyword>
<comment type="catalytic activity">
    <reaction evidence="4">
        <text>[protein]-peptidylproline (omega=180) = [protein]-peptidylproline (omega=0)</text>
        <dbReference type="Rhea" id="RHEA:16237"/>
        <dbReference type="Rhea" id="RHEA-COMP:10747"/>
        <dbReference type="Rhea" id="RHEA-COMP:10748"/>
        <dbReference type="ChEBI" id="CHEBI:83833"/>
        <dbReference type="ChEBI" id="CHEBI:83834"/>
        <dbReference type="EC" id="5.2.1.8"/>
    </reaction>
</comment>
<dbReference type="Gene3D" id="2.40.100.10">
    <property type="entry name" value="Cyclophilin-like"/>
    <property type="match status" value="1"/>
</dbReference>
<dbReference type="InterPro" id="IPR044665">
    <property type="entry name" value="E_coli_cyclophilin_A-like"/>
</dbReference>
<comment type="function">
    <text evidence="4">PPIases accelerate the folding of proteins. It catalyzes the cis-trans isomerization of proline imidic peptide bonds in oligopeptides.</text>
</comment>
<evidence type="ECO:0000256" key="4">
    <source>
        <dbReference type="RuleBase" id="RU363019"/>
    </source>
</evidence>
<protein>
    <recommendedName>
        <fullName evidence="4">Peptidyl-prolyl cis-trans isomerase</fullName>
        <shortName evidence="4">PPIase</shortName>
        <ecNumber evidence="4">5.2.1.8</ecNumber>
    </recommendedName>
</protein>
<keyword evidence="3 4" id="KW-0413">Isomerase</keyword>
<feature type="domain" description="PPIase cyclophilin-type" evidence="5">
    <location>
        <begin position="31"/>
        <end position="193"/>
    </location>
</feature>
<feature type="signal peptide" evidence="4">
    <location>
        <begin position="1"/>
        <end position="19"/>
    </location>
</feature>
<dbReference type="PRINTS" id="PR00153">
    <property type="entry name" value="CSAPPISMRASE"/>
</dbReference>
<dbReference type="Proteomes" id="UP000601768">
    <property type="component" value="Unassembled WGS sequence"/>
</dbReference>